<evidence type="ECO:0000313" key="2">
    <source>
        <dbReference type="Proteomes" id="UP000053780"/>
    </source>
</evidence>
<evidence type="ECO:0000313" key="1">
    <source>
        <dbReference type="EMBL" id="EQB60989.1"/>
    </source>
</evidence>
<dbReference type="HOGENOM" id="CLU_162162_1_0_1"/>
<dbReference type="VEuPathDB" id="MicrosporidiaDB:NAPIS_ORF01442"/>
<sequence>MIKSKNLQQEETEKLKKYDLLANELGLIHRCKTRIIPYVLTWDGIKSQIELNIQSVNLKKTLESVSMEDRRGGDLILAENKRNENLHTK</sequence>
<proteinExistence type="predicted"/>
<name>T0L914_9MICR</name>
<gene>
    <name evidence="1" type="ORF">NAPIS_ORF01442</name>
</gene>
<dbReference type="AlphaFoldDB" id="T0L914"/>
<dbReference type="EMBL" id="KE647189">
    <property type="protein sequence ID" value="EQB60989.1"/>
    <property type="molecule type" value="Genomic_DNA"/>
</dbReference>
<dbReference type="OrthoDB" id="2192644at2759"/>
<accession>T0L914</accession>
<protein>
    <submittedName>
        <fullName evidence="1">Uncharacterized protein</fullName>
    </submittedName>
</protein>
<keyword evidence="2" id="KW-1185">Reference proteome</keyword>
<organism evidence="1 2">
    <name type="scientific">Vairimorpha apis BRL 01</name>
    <dbReference type="NCBI Taxonomy" id="1037528"/>
    <lineage>
        <taxon>Eukaryota</taxon>
        <taxon>Fungi</taxon>
        <taxon>Fungi incertae sedis</taxon>
        <taxon>Microsporidia</taxon>
        <taxon>Nosematidae</taxon>
        <taxon>Vairimorpha</taxon>
    </lineage>
</organism>
<reference evidence="1 2" key="1">
    <citation type="journal article" date="2013" name="BMC Genomics">
        <title>Genome sequencing and comparative genomics of honey bee microsporidia, Nosema apis reveal novel insights into host-parasite interactions.</title>
        <authorList>
            <person name="Chen Yp."/>
            <person name="Pettis J.S."/>
            <person name="Zhao Y."/>
            <person name="Liu X."/>
            <person name="Tallon L.J."/>
            <person name="Sadzewicz L.D."/>
            <person name="Li R."/>
            <person name="Zheng H."/>
            <person name="Huang S."/>
            <person name="Zhang X."/>
            <person name="Hamilton M.C."/>
            <person name="Pernal S.F."/>
            <person name="Melathopoulos A.P."/>
            <person name="Yan X."/>
            <person name="Evans J.D."/>
        </authorList>
    </citation>
    <scope>NUCLEOTIDE SEQUENCE [LARGE SCALE GENOMIC DNA]</scope>
    <source>
        <strain evidence="1 2">BRL 01</strain>
    </source>
</reference>
<dbReference type="Proteomes" id="UP000053780">
    <property type="component" value="Unassembled WGS sequence"/>
</dbReference>